<proteinExistence type="predicted"/>
<reference evidence="17" key="1">
    <citation type="journal article" date="2023" name="Science">
        <title>Genome structures resolve the early diversification of teleost fishes.</title>
        <authorList>
            <person name="Parey E."/>
            <person name="Louis A."/>
            <person name="Montfort J."/>
            <person name="Bouchez O."/>
            <person name="Roques C."/>
            <person name="Iampietro C."/>
            <person name="Lluch J."/>
            <person name="Castinel A."/>
            <person name="Donnadieu C."/>
            <person name="Desvignes T."/>
            <person name="Floi Bucao C."/>
            <person name="Jouanno E."/>
            <person name="Wen M."/>
            <person name="Mejri S."/>
            <person name="Dirks R."/>
            <person name="Jansen H."/>
            <person name="Henkel C."/>
            <person name="Chen W.J."/>
            <person name="Zahm M."/>
            <person name="Cabau C."/>
            <person name="Klopp C."/>
            <person name="Thompson A.W."/>
            <person name="Robinson-Rechavi M."/>
            <person name="Braasch I."/>
            <person name="Lecointre G."/>
            <person name="Bobe J."/>
            <person name="Postlethwait J.H."/>
            <person name="Berthelot C."/>
            <person name="Roest Crollius H."/>
            <person name="Guiguen Y."/>
        </authorList>
    </citation>
    <scope>NUCLEOTIDE SEQUENCE</scope>
    <source>
        <strain evidence="17">Concon-B</strain>
    </source>
</reference>
<dbReference type="AlphaFoldDB" id="A0A9Q1D6W6"/>
<dbReference type="EMBL" id="JAFJMO010000012">
    <property type="protein sequence ID" value="KAJ8260932.1"/>
    <property type="molecule type" value="Genomic_DNA"/>
</dbReference>
<evidence type="ECO:0000259" key="16">
    <source>
        <dbReference type="PROSITE" id="PS50181"/>
    </source>
</evidence>
<name>A0A9Q1D6W6_CONCO</name>
<evidence type="ECO:0000256" key="1">
    <source>
        <dbReference type="ARBA" id="ARBA00004123"/>
    </source>
</evidence>
<dbReference type="GO" id="GO:0005634">
    <property type="term" value="C:nucleus"/>
    <property type="evidence" value="ECO:0007669"/>
    <property type="project" value="UniProtKB-SubCell"/>
</dbReference>
<sequence>MLTLSQKCNSKKRASFQEGVDYENTPQGLIQQWSPPHKLPCVPAKDKENEAHFVLAKRPRRRKEPTGLSWDSLPDELLLGILSCLPLQDLLATSRVCKRWHRLAFDESLWHSVDLSGKVQVDVALQQVLSVGAVGLRCPRSCITESFFLKARCLRVQHLDLSSCTVSPLVLEDLLSHCRQLRDLSLEGLLLSDSILQSLSRNARLVRLNLCGCSGISAQPLREMLQGCARLEELNVSWCDFDSSHVKAVVEHITSSVVQLNISGYRQNFTMEDVKALVERCPNLTHLDLSDSVQVTVESFPILQQLSSLKHLSLSRCYQIQPATLIGLEKLPELKTLEVFGLVQDSYLPVLKETLPRVHINTCCFSSVARPTPAGRRDRSMWGATCRLAFRP</sequence>
<evidence type="ECO:0000256" key="14">
    <source>
        <dbReference type="ARBA" id="ARBA00077776"/>
    </source>
</evidence>
<keyword evidence="4" id="KW-0963">Cytoplasm</keyword>
<dbReference type="SUPFAM" id="SSF52047">
    <property type="entry name" value="RNI-like"/>
    <property type="match status" value="1"/>
</dbReference>
<dbReference type="FunFam" id="3.80.10.10:FF:000105">
    <property type="entry name" value="S-phase kinase-associated protein 2"/>
    <property type="match status" value="1"/>
</dbReference>
<evidence type="ECO:0000256" key="2">
    <source>
        <dbReference type="ARBA" id="ARBA00004496"/>
    </source>
</evidence>
<protein>
    <recommendedName>
        <fullName evidence="13">S-phase kinase-associated protein 2</fullName>
    </recommendedName>
    <alternativeName>
        <fullName evidence="15">Cyclin-A/CDK2-associated protein p45</fullName>
    </alternativeName>
    <alternativeName>
        <fullName evidence="14">F-box protein Skp2</fullName>
    </alternativeName>
</protein>
<dbReference type="InterPro" id="IPR032675">
    <property type="entry name" value="LRR_dom_sf"/>
</dbReference>
<evidence type="ECO:0000256" key="5">
    <source>
        <dbReference type="ARBA" id="ARBA00022553"/>
    </source>
</evidence>
<dbReference type="Proteomes" id="UP001152803">
    <property type="component" value="Unassembled WGS sequence"/>
</dbReference>
<evidence type="ECO:0000256" key="10">
    <source>
        <dbReference type="ARBA" id="ARBA00022990"/>
    </source>
</evidence>
<dbReference type="GO" id="GO:1905168">
    <property type="term" value="P:positive regulation of double-strand break repair via homologous recombination"/>
    <property type="evidence" value="ECO:0007669"/>
    <property type="project" value="UniProtKB-ARBA"/>
</dbReference>
<keyword evidence="10" id="KW-0007">Acetylation</keyword>
<evidence type="ECO:0000256" key="6">
    <source>
        <dbReference type="ARBA" id="ARBA00022614"/>
    </source>
</evidence>
<dbReference type="InterPro" id="IPR006553">
    <property type="entry name" value="Leu-rich_rpt_Cys-con_subtyp"/>
</dbReference>
<dbReference type="Gene3D" id="3.80.10.10">
    <property type="entry name" value="Ribonuclease Inhibitor"/>
    <property type="match status" value="1"/>
</dbReference>
<keyword evidence="8" id="KW-0833">Ubl conjugation pathway</keyword>
<comment type="function">
    <text evidence="12">Substrate recognition component of a SCF (SKP1-CUL1-F-box protein) E3 ubiquitin-protein ligase complex which mediates the ubiquitination and subsequent proteasomal degradation of target proteins involved in cell cycle progression, signal transduction and transcription. Specifically recognizes phosphorylated CDKN1B/p27kip and is involved in regulation of G1/S transition. Degradation of CDKN1B/p27kip also requires CKS1. Recognizes target proteins ORC1, CDT1, RBL2, KMT2A/MLL1, CDK9, RAG2, NBN, FOXO1, UBP43, YTHDF2, and probably MYC, TOB1 and TAL1. Degradation of TAL1 also requires STUB1. Recognizes CDKN1A in association with CCNE1 or CCNE2 and CDK2. Promotes ubiquitination and destruction of CDH1 in a CK1-dependent manner, thereby regulating cell migration. Following phosphorylation in response to DNA damage, mediates 'Lys-63'-linked ubiquitination of NBN, promoting ATM recruitment to DNA damage sites and DNA repair via homologous recombination.</text>
</comment>
<dbReference type="GO" id="GO:0000086">
    <property type="term" value="P:G2/M transition of mitotic cell cycle"/>
    <property type="evidence" value="ECO:0007669"/>
    <property type="project" value="TreeGrafter"/>
</dbReference>
<dbReference type="PANTHER" id="PTHR16134:SF32">
    <property type="entry name" value="S-PHASE KINASE-ASSOCIATED PROTEIN 2"/>
    <property type="match status" value="1"/>
</dbReference>
<dbReference type="SMART" id="SM00256">
    <property type="entry name" value="FBOX"/>
    <property type="match status" value="1"/>
</dbReference>
<evidence type="ECO:0000256" key="7">
    <source>
        <dbReference type="ARBA" id="ARBA00022737"/>
    </source>
</evidence>
<keyword evidence="5" id="KW-0597">Phosphoprotein</keyword>
<dbReference type="GO" id="GO:0051726">
    <property type="term" value="P:regulation of cell cycle"/>
    <property type="evidence" value="ECO:0007669"/>
    <property type="project" value="TreeGrafter"/>
</dbReference>
<evidence type="ECO:0000256" key="9">
    <source>
        <dbReference type="ARBA" id="ARBA00022843"/>
    </source>
</evidence>
<gene>
    <name evidence="17" type="ORF">COCON_G00166550</name>
</gene>
<evidence type="ECO:0000256" key="13">
    <source>
        <dbReference type="ARBA" id="ARBA00071634"/>
    </source>
</evidence>
<dbReference type="Pfam" id="PF12937">
    <property type="entry name" value="F-box-like"/>
    <property type="match status" value="1"/>
</dbReference>
<comment type="pathway">
    <text evidence="3">Protein modification; protein ubiquitination.</text>
</comment>
<dbReference type="SMART" id="SM00367">
    <property type="entry name" value="LRR_CC"/>
    <property type="match status" value="6"/>
</dbReference>
<keyword evidence="11" id="KW-0539">Nucleus</keyword>
<dbReference type="PANTHER" id="PTHR16134">
    <property type="entry name" value="F-BOX/TPR REPEAT PROTEIN POF3"/>
    <property type="match status" value="1"/>
</dbReference>
<keyword evidence="9" id="KW-0832">Ubl conjugation</keyword>
<dbReference type="GO" id="GO:0000082">
    <property type="term" value="P:G1/S transition of mitotic cell cycle"/>
    <property type="evidence" value="ECO:0007669"/>
    <property type="project" value="UniProtKB-ARBA"/>
</dbReference>
<dbReference type="GO" id="GO:0031146">
    <property type="term" value="P:SCF-dependent proteasomal ubiquitin-dependent protein catabolic process"/>
    <property type="evidence" value="ECO:0007669"/>
    <property type="project" value="TreeGrafter"/>
</dbReference>
<dbReference type="GO" id="GO:0005829">
    <property type="term" value="C:cytosol"/>
    <property type="evidence" value="ECO:0007669"/>
    <property type="project" value="TreeGrafter"/>
</dbReference>
<organism evidence="17 18">
    <name type="scientific">Conger conger</name>
    <name type="common">Conger eel</name>
    <name type="synonym">Muraena conger</name>
    <dbReference type="NCBI Taxonomy" id="82655"/>
    <lineage>
        <taxon>Eukaryota</taxon>
        <taxon>Metazoa</taxon>
        <taxon>Chordata</taxon>
        <taxon>Craniata</taxon>
        <taxon>Vertebrata</taxon>
        <taxon>Euteleostomi</taxon>
        <taxon>Actinopterygii</taxon>
        <taxon>Neopterygii</taxon>
        <taxon>Teleostei</taxon>
        <taxon>Anguilliformes</taxon>
        <taxon>Congridae</taxon>
        <taxon>Conger</taxon>
    </lineage>
</organism>
<evidence type="ECO:0000256" key="3">
    <source>
        <dbReference type="ARBA" id="ARBA00004906"/>
    </source>
</evidence>
<comment type="subcellular location">
    <subcellularLocation>
        <location evidence="2">Cytoplasm</location>
    </subcellularLocation>
    <subcellularLocation>
        <location evidence="1">Nucleus</location>
    </subcellularLocation>
</comment>
<evidence type="ECO:0000313" key="18">
    <source>
        <dbReference type="Proteomes" id="UP001152803"/>
    </source>
</evidence>
<evidence type="ECO:0000256" key="4">
    <source>
        <dbReference type="ARBA" id="ARBA00022490"/>
    </source>
</evidence>
<accession>A0A9Q1D6W6</accession>
<keyword evidence="7" id="KW-0677">Repeat</keyword>
<evidence type="ECO:0000313" key="17">
    <source>
        <dbReference type="EMBL" id="KAJ8260932.1"/>
    </source>
</evidence>
<feature type="domain" description="F-box" evidence="16">
    <location>
        <begin position="67"/>
        <end position="113"/>
    </location>
</feature>
<dbReference type="GO" id="GO:0140767">
    <property type="term" value="F:enzyme-substrate adaptor activity"/>
    <property type="evidence" value="ECO:0007669"/>
    <property type="project" value="UniProtKB-ARBA"/>
</dbReference>
<evidence type="ECO:0000256" key="12">
    <source>
        <dbReference type="ARBA" id="ARBA00056227"/>
    </source>
</evidence>
<dbReference type="CDD" id="cd22114">
    <property type="entry name" value="F-box_FBXL1"/>
    <property type="match status" value="1"/>
</dbReference>
<comment type="caution">
    <text evidence="17">The sequence shown here is derived from an EMBL/GenBank/DDBJ whole genome shotgun (WGS) entry which is preliminary data.</text>
</comment>
<dbReference type="InterPro" id="IPR036047">
    <property type="entry name" value="F-box-like_dom_sf"/>
</dbReference>
<dbReference type="GO" id="GO:0019005">
    <property type="term" value="C:SCF ubiquitin ligase complex"/>
    <property type="evidence" value="ECO:0007669"/>
    <property type="project" value="UniProtKB-ARBA"/>
</dbReference>
<dbReference type="SUPFAM" id="SSF81383">
    <property type="entry name" value="F-box domain"/>
    <property type="match status" value="1"/>
</dbReference>
<evidence type="ECO:0000256" key="11">
    <source>
        <dbReference type="ARBA" id="ARBA00023242"/>
    </source>
</evidence>
<dbReference type="OrthoDB" id="2095648at2759"/>
<dbReference type="InterPro" id="IPR001810">
    <property type="entry name" value="F-box_dom"/>
</dbReference>
<evidence type="ECO:0000256" key="15">
    <source>
        <dbReference type="ARBA" id="ARBA00081589"/>
    </source>
</evidence>
<keyword evidence="18" id="KW-1185">Reference proteome</keyword>
<dbReference type="PROSITE" id="PS50181">
    <property type="entry name" value="FBOX"/>
    <property type="match status" value="1"/>
</dbReference>
<evidence type="ECO:0000256" key="8">
    <source>
        <dbReference type="ARBA" id="ARBA00022786"/>
    </source>
</evidence>
<dbReference type="GO" id="GO:0070534">
    <property type="term" value="P:protein K63-linked ubiquitination"/>
    <property type="evidence" value="ECO:0007669"/>
    <property type="project" value="UniProtKB-ARBA"/>
</dbReference>
<keyword evidence="6" id="KW-0433">Leucine-rich repeat</keyword>